<feature type="transmembrane region" description="Helical" evidence="1">
    <location>
        <begin position="90"/>
        <end position="108"/>
    </location>
</feature>
<organism evidence="2 3">
    <name type="scientific">Yaniella flava</name>
    <dbReference type="NCBI Taxonomy" id="287930"/>
    <lineage>
        <taxon>Bacteria</taxon>
        <taxon>Bacillati</taxon>
        <taxon>Actinomycetota</taxon>
        <taxon>Actinomycetes</taxon>
        <taxon>Micrococcales</taxon>
        <taxon>Micrococcaceae</taxon>
        <taxon>Yaniella</taxon>
    </lineage>
</organism>
<proteinExistence type="predicted"/>
<reference evidence="2 3" key="1">
    <citation type="journal article" date="2019" name="Int. J. Syst. Evol. Microbiol.">
        <title>The Global Catalogue of Microorganisms (GCM) 10K type strain sequencing project: providing services to taxonomists for standard genome sequencing and annotation.</title>
        <authorList>
            <consortium name="The Broad Institute Genomics Platform"/>
            <consortium name="The Broad Institute Genome Sequencing Center for Infectious Disease"/>
            <person name="Wu L."/>
            <person name="Ma J."/>
        </authorList>
    </citation>
    <scope>NUCLEOTIDE SEQUENCE [LARGE SCALE GENOMIC DNA]</scope>
    <source>
        <strain evidence="2 3">JCM 13595</strain>
    </source>
</reference>
<name>A0ABN2U002_9MICC</name>
<keyword evidence="1" id="KW-0812">Transmembrane</keyword>
<gene>
    <name evidence="2" type="ORF">GCM10009720_01290</name>
</gene>
<comment type="caution">
    <text evidence="2">The sequence shown here is derived from an EMBL/GenBank/DDBJ whole genome shotgun (WGS) entry which is preliminary data.</text>
</comment>
<dbReference type="Proteomes" id="UP001501461">
    <property type="component" value="Unassembled WGS sequence"/>
</dbReference>
<feature type="transmembrane region" description="Helical" evidence="1">
    <location>
        <begin position="58"/>
        <end position="78"/>
    </location>
</feature>
<evidence type="ECO:0000256" key="1">
    <source>
        <dbReference type="SAM" id="Phobius"/>
    </source>
</evidence>
<evidence type="ECO:0008006" key="4">
    <source>
        <dbReference type="Google" id="ProtNLM"/>
    </source>
</evidence>
<accession>A0ABN2U002</accession>
<keyword evidence="3" id="KW-1185">Reference proteome</keyword>
<feature type="transmembrane region" description="Helical" evidence="1">
    <location>
        <begin position="120"/>
        <end position="137"/>
    </location>
</feature>
<dbReference type="EMBL" id="BAAAMN010000003">
    <property type="protein sequence ID" value="GAA2025281.1"/>
    <property type="molecule type" value="Genomic_DNA"/>
</dbReference>
<sequence>MGGQNSWSEDFNADNALTEIERTSEGMARSTEVPPILTILFVALIATIFTLLNVVSWIGILGLASLAIPIVIWYYFLMKTRPKPRTVFKPSGPYVGYFALMMITVYAARLWELGSVTEGALKWLALFGVLWFCVSRMQHEVVKTRVKEANERPI</sequence>
<keyword evidence="1" id="KW-0472">Membrane</keyword>
<dbReference type="RefSeq" id="WP_343955633.1">
    <property type="nucleotide sequence ID" value="NZ_BAAAMN010000003.1"/>
</dbReference>
<evidence type="ECO:0000313" key="3">
    <source>
        <dbReference type="Proteomes" id="UP001501461"/>
    </source>
</evidence>
<feature type="transmembrane region" description="Helical" evidence="1">
    <location>
        <begin position="33"/>
        <end position="52"/>
    </location>
</feature>
<keyword evidence="1" id="KW-1133">Transmembrane helix</keyword>
<protein>
    <recommendedName>
        <fullName evidence="4">Amino acid permease</fullName>
    </recommendedName>
</protein>
<evidence type="ECO:0000313" key="2">
    <source>
        <dbReference type="EMBL" id="GAA2025281.1"/>
    </source>
</evidence>